<evidence type="ECO:0000313" key="10">
    <source>
        <dbReference type="Proteomes" id="UP000267187"/>
    </source>
</evidence>
<dbReference type="Pfam" id="PF19296">
    <property type="entry name" value="RelA_AH_RIS"/>
    <property type="match status" value="1"/>
</dbReference>
<feature type="domain" description="ACT" evidence="7">
    <location>
        <begin position="666"/>
        <end position="740"/>
    </location>
</feature>
<dbReference type="RefSeq" id="WP_121877226.1">
    <property type="nucleotide sequence ID" value="NZ_REFJ01000004.1"/>
</dbReference>
<dbReference type="InterPro" id="IPR007685">
    <property type="entry name" value="RelA_SpoT"/>
</dbReference>
<comment type="caution">
    <text evidence="9">The sequence shown here is derived from an EMBL/GenBank/DDBJ whole genome shotgun (WGS) entry which is preliminary data.</text>
</comment>
<dbReference type="GO" id="GO:0042594">
    <property type="term" value="P:response to starvation"/>
    <property type="evidence" value="ECO:0007669"/>
    <property type="project" value="TreeGrafter"/>
</dbReference>
<evidence type="ECO:0000259" key="8">
    <source>
        <dbReference type="PROSITE" id="PS51880"/>
    </source>
</evidence>
<dbReference type="Pfam" id="PF02824">
    <property type="entry name" value="TGS"/>
    <property type="match status" value="1"/>
</dbReference>
<reference evidence="9 10" key="1">
    <citation type="submission" date="2018-10" db="EMBL/GenBank/DDBJ databases">
        <title>Genomic Encyclopedia of Type Strains, Phase IV (KMG-IV): sequencing the most valuable type-strain genomes for metagenomic binning, comparative biology and taxonomic classification.</title>
        <authorList>
            <person name="Goeker M."/>
        </authorList>
    </citation>
    <scope>NUCLEOTIDE SEQUENCE [LARGE SCALE GENOMIC DNA]</scope>
    <source>
        <strain evidence="9 10">DSM 25080</strain>
    </source>
</reference>
<proteinExistence type="inferred from homology"/>
<dbReference type="GO" id="GO:0015949">
    <property type="term" value="P:nucleobase-containing small molecule interconversion"/>
    <property type="evidence" value="ECO:0007669"/>
    <property type="project" value="UniProtKB-ARBA"/>
</dbReference>
<dbReference type="FunFam" id="3.30.460.10:FF:000001">
    <property type="entry name" value="GTP pyrophosphokinase RelA"/>
    <property type="match status" value="1"/>
</dbReference>
<dbReference type="InterPro" id="IPR012675">
    <property type="entry name" value="Beta-grasp_dom_sf"/>
</dbReference>
<dbReference type="GO" id="GO:0008728">
    <property type="term" value="F:GTP diphosphokinase activity"/>
    <property type="evidence" value="ECO:0007669"/>
    <property type="project" value="TreeGrafter"/>
</dbReference>
<organism evidence="9 10">
    <name type="scientific">Umboniibacter marinipuniceus</name>
    <dbReference type="NCBI Taxonomy" id="569599"/>
    <lineage>
        <taxon>Bacteria</taxon>
        <taxon>Pseudomonadati</taxon>
        <taxon>Pseudomonadota</taxon>
        <taxon>Gammaproteobacteria</taxon>
        <taxon>Cellvibrionales</taxon>
        <taxon>Cellvibrionaceae</taxon>
        <taxon>Umboniibacter</taxon>
    </lineage>
</organism>
<dbReference type="GO" id="GO:0005886">
    <property type="term" value="C:plasma membrane"/>
    <property type="evidence" value="ECO:0007669"/>
    <property type="project" value="TreeGrafter"/>
</dbReference>
<gene>
    <name evidence="9" type="ORF">DFR27_1912</name>
</gene>
<dbReference type="NCBIfam" id="TIGR00691">
    <property type="entry name" value="spoT_relA"/>
    <property type="match status" value="1"/>
</dbReference>
<dbReference type="CDD" id="cd05399">
    <property type="entry name" value="NT_Rel-Spo_like"/>
    <property type="match status" value="1"/>
</dbReference>
<evidence type="ECO:0000256" key="6">
    <source>
        <dbReference type="RuleBase" id="RU003847"/>
    </source>
</evidence>
<keyword evidence="9" id="KW-0418">Kinase</keyword>
<dbReference type="GO" id="GO:0015969">
    <property type="term" value="P:guanosine tetraphosphate metabolic process"/>
    <property type="evidence" value="ECO:0007669"/>
    <property type="project" value="InterPro"/>
</dbReference>
<dbReference type="OrthoDB" id="9805041at2"/>
<dbReference type="Pfam" id="PF13291">
    <property type="entry name" value="ACT_4"/>
    <property type="match status" value="1"/>
</dbReference>
<dbReference type="PANTHER" id="PTHR21262:SF31">
    <property type="entry name" value="GTP PYROPHOSPHOKINASE"/>
    <property type="match status" value="1"/>
</dbReference>
<dbReference type="SUPFAM" id="SSF81301">
    <property type="entry name" value="Nucleotidyltransferase"/>
    <property type="match status" value="1"/>
</dbReference>
<dbReference type="SMART" id="SM00954">
    <property type="entry name" value="RelA_SpoT"/>
    <property type="match status" value="1"/>
</dbReference>
<evidence type="ECO:0000256" key="3">
    <source>
        <dbReference type="ARBA" id="ARBA00029754"/>
    </source>
</evidence>
<dbReference type="SUPFAM" id="SSF55021">
    <property type="entry name" value="ACT-like"/>
    <property type="match status" value="1"/>
</dbReference>
<dbReference type="Gene3D" id="3.30.70.260">
    <property type="match status" value="1"/>
</dbReference>
<dbReference type="CDD" id="cd04876">
    <property type="entry name" value="ACT_RelA-SpoT"/>
    <property type="match status" value="1"/>
</dbReference>
<accession>A0A3M0A2S6</accession>
<dbReference type="EMBL" id="REFJ01000004">
    <property type="protein sequence ID" value="RMA79471.1"/>
    <property type="molecule type" value="Genomic_DNA"/>
</dbReference>
<dbReference type="InterPro" id="IPR045865">
    <property type="entry name" value="ACT-like_dom_sf"/>
</dbReference>
<name>A0A3M0A2S6_9GAMM</name>
<dbReference type="InterPro" id="IPR002912">
    <property type="entry name" value="ACT_dom"/>
</dbReference>
<dbReference type="GO" id="GO:0008893">
    <property type="term" value="F:guanosine-3',5'-bis(diphosphate) 3'-diphosphatase activity"/>
    <property type="evidence" value="ECO:0007669"/>
    <property type="project" value="TreeGrafter"/>
</dbReference>
<protein>
    <recommendedName>
        <fullName evidence="1">GTP pyrophosphokinase</fullName>
    </recommendedName>
    <alternativeName>
        <fullName evidence="4">(p)ppGpp synthase</fullName>
    </alternativeName>
    <alternativeName>
        <fullName evidence="3">ATP:GTP 3'-pyrophosphotransferase</fullName>
    </alternativeName>
    <alternativeName>
        <fullName evidence="5">ppGpp synthase I</fullName>
    </alternativeName>
</protein>
<dbReference type="Gene3D" id="3.30.460.10">
    <property type="entry name" value="Beta Polymerase, domain 2"/>
    <property type="match status" value="1"/>
</dbReference>
<evidence type="ECO:0000256" key="1">
    <source>
        <dbReference type="ARBA" id="ARBA00019852"/>
    </source>
</evidence>
<dbReference type="SUPFAM" id="SSF109604">
    <property type="entry name" value="HD-domain/PDEase-like"/>
    <property type="match status" value="1"/>
</dbReference>
<dbReference type="SUPFAM" id="SSF81271">
    <property type="entry name" value="TGS-like"/>
    <property type="match status" value="1"/>
</dbReference>
<dbReference type="FunFam" id="3.10.20.30:FF:000002">
    <property type="entry name" value="GTP pyrophosphokinase (RelA/SpoT)"/>
    <property type="match status" value="1"/>
</dbReference>
<dbReference type="Pfam" id="PF13328">
    <property type="entry name" value="HD_4"/>
    <property type="match status" value="1"/>
</dbReference>
<evidence type="ECO:0000259" key="7">
    <source>
        <dbReference type="PROSITE" id="PS51671"/>
    </source>
</evidence>
<evidence type="ECO:0000256" key="5">
    <source>
        <dbReference type="ARBA" id="ARBA00033308"/>
    </source>
</evidence>
<dbReference type="PROSITE" id="PS51880">
    <property type="entry name" value="TGS"/>
    <property type="match status" value="1"/>
</dbReference>
<dbReference type="InterPro" id="IPR045600">
    <property type="entry name" value="RelA/SpoT_AH_RIS"/>
</dbReference>
<comment type="function">
    <text evidence="6">In eubacteria ppGpp (guanosine 3'-diphosphate 5'-diphosphate) is a mediator of the stringent response that coordinates a variety of cellular activities in response to changes in nutritional abundance.</text>
</comment>
<comment type="similarity">
    <text evidence="6">Belongs to the relA/spoT family.</text>
</comment>
<evidence type="ECO:0000256" key="4">
    <source>
        <dbReference type="ARBA" id="ARBA00032407"/>
    </source>
</evidence>
<dbReference type="InterPro" id="IPR012676">
    <property type="entry name" value="TGS-like"/>
</dbReference>
<dbReference type="InterPro" id="IPR043519">
    <property type="entry name" value="NT_sf"/>
</dbReference>
<keyword evidence="10" id="KW-1185">Reference proteome</keyword>
<evidence type="ECO:0000256" key="2">
    <source>
        <dbReference type="ARBA" id="ARBA00025704"/>
    </source>
</evidence>
<comment type="pathway">
    <text evidence="2">Purine metabolism.</text>
</comment>
<dbReference type="CDD" id="cd01668">
    <property type="entry name" value="TGS_RSH"/>
    <property type="match status" value="1"/>
</dbReference>
<sequence>MVQVRPTLIRSDSGNIDVDQWLDYMKDSVHLPVERIETAIVMLRQTPMPSEWQVNLNCLDIGVEMAQILIELELDEASVAAALIYRAVREEFIALNEVTERLGKDVAELVSGTLMMAAISRSRGQTSDSDAAAHLNQKDNVRKMLVALTDDVRVALIKLAERTCAIRAVKNHVERRRQIAIEVSEIYAPLAHRLGIGHIKWELEDLSFRYLKPDEYASVAKQLDERRVDRDQFIQAAKRQIEEALQAAGVSNAEVTGRAKHIYSIWRKMQIKDYTFGQLFDIRAFRILVDQLADCYTALGVIHSLYNHIPQQFDDYITNPKANGYRSLHTAVFGPQAKTMEVQIRTRAMHNEAELGVCAHWKYKGTDVENTKSSYESKLEWLRQVLDWHEEIDDGANSELSNVVKADRIYVFSKAGHVIDLPVGATALDFAYRIHSDVGNTCKGAKVGGKIIPLNQALKTGDQIEILTKKNGRPSRDWLSSDAGYITTSRARAKIIHWFKNDERDENEAIGRQALDAELKRIGNSDINLRKLAGLVNYKDEAGMCAAIGAGDLKLTQVLAAAQRASDRAQKPLDVADIRSKLANAQPTVANKEAVYVGGEGGMMSYLASCCSPLPGDNIVGYVTVSRGVGVHRAECTNALRLKETEPARIIAVTWSDNASSTFRVDIEIEAIERDGLLRDITALLADEKVDIAALYSTDQPGAAKYIALTVVVPTLDHLGRVLAKLIALPGIVSAKRKRGV</sequence>
<dbReference type="InterPro" id="IPR004811">
    <property type="entry name" value="RelA/Spo_fam"/>
</dbReference>
<dbReference type="Gene3D" id="3.10.20.30">
    <property type="match status" value="1"/>
</dbReference>
<dbReference type="PROSITE" id="PS51671">
    <property type="entry name" value="ACT"/>
    <property type="match status" value="1"/>
</dbReference>
<dbReference type="Proteomes" id="UP000267187">
    <property type="component" value="Unassembled WGS sequence"/>
</dbReference>
<evidence type="ECO:0000313" key="9">
    <source>
        <dbReference type="EMBL" id="RMA79471.1"/>
    </source>
</evidence>
<dbReference type="PANTHER" id="PTHR21262">
    <property type="entry name" value="GUANOSINE-3',5'-BIS DIPHOSPHATE 3'-PYROPHOSPHOHYDROLASE"/>
    <property type="match status" value="1"/>
</dbReference>
<dbReference type="AlphaFoldDB" id="A0A3M0A2S6"/>
<dbReference type="InterPro" id="IPR004095">
    <property type="entry name" value="TGS"/>
</dbReference>
<dbReference type="Pfam" id="PF04607">
    <property type="entry name" value="RelA_SpoT"/>
    <property type="match status" value="1"/>
</dbReference>
<dbReference type="InterPro" id="IPR033655">
    <property type="entry name" value="TGS_RelA/SpoT"/>
</dbReference>
<keyword evidence="9" id="KW-0808">Transferase</keyword>
<feature type="domain" description="TGS" evidence="8">
    <location>
        <begin position="407"/>
        <end position="468"/>
    </location>
</feature>
<dbReference type="Gene3D" id="1.10.3210.10">
    <property type="entry name" value="Hypothetical protein af1432"/>
    <property type="match status" value="1"/>
</dbReference>
<dbReference type="GO" id="GO:0016301">
    <property type="term" value="F:kinase activity"/>
    <property type="evidence" value="ECO:0007669"/>
    <property type="project" value="UniProtKB-KW"/>
</dbReference>